<dbReference type="AlphaFoldDB" id="A0A9Q1CRE3"/>
<accession>A0A9Q1CRE3</accession>
<evidence type="ECO:0000313" key="2">
    <source>
        <dbReference type="Proteomes" id="UP001152320"/>
    </source>
</evidence>
<dbReference type="Proteomes" id="UP001152320">
    <property type="component" value="Chromosome 1"/>
</dbReference>
<proteinExistence type="predicted"/>
<evidence type="ECO:0000313" key="1">
    <source>
        <dbReference type="EMBL" id="KAJ8049976.1"/>
    </source>
</evidence>
<reference evidence="1" key="1">
    <citation type="submission" date="2021-10" db="EMBL/GenBank/DDBJ databases">
        <title>Tropical sea cucumber genome reveals ecological adaptation and Cuvierian tubules defense mechanism.</title>
        <authorList>
            <person name="Chen T."/>
        </authorList>
    </citation>
    <scope>NUCLEOTIDE SEQUENCE</scope>
    <source>
        <strain evidence="1">Nanhai2018</strain>
        <tissue evidence="1">Muscle</tissue>
    </source>
</reference>
<dbReference type="PANTHER" id="PTHR33480:SF1">
    <property type="entry name" value="TYR RECOMBINASE DOMAIN-CONTAINING PROTEIN"/>
    <property type="match status" value="1"/>
</dbReference>
<protein>
    <submittedName>
        <fullName evidence="1">Uncharacterized protein</fullName>
    </submittedName>
</protein>
<keyword evidence="2" id="KW-1185">Reference proteome</keyword>
<name>A0A9Q1CRE3_HOLLE</name>
<gene>
    <name evidence="1" type="ORF">HOLleu_02964</name>
</gene>
<dbReference type="PANTHER" id="PTHR33480">
    <property type="entry name" value="SET DOMAIN-CONTAINING PROTEIN-RELATED"/>
    <property type="match status" value="1"/>
</dbReference>
<comment type="caution">
    <text evidence="1">The sequence shown here is derived from an EMBL/GenBank/DDBJ whole genome shotgun (WGS) entry which is preliminary data.</text>
</comment>
<sequence length="113" mass="13044">MMLCRHEISAQLNQLLNKMMHDEVLLIIRNDRETLKVGENTLNNSNSSRKGDKVRENMRVLAKVLLSARSFNSEIKSAKDMIHPSRFDEVVKATRCVSGFDEKRNIVFKSYCT</sequence>
<dbReference type="EMBL" id="JAIZAY010000001">
    <property type="protein sequence ID" value="KAJ8049976.1"/>
    <property type="molecule type" value="Genomic_DNA"/>
</dbReference>
<dbReference type="OrthoDB" id="6753065at2759"/>
<organism evidence="1 2">
    <name type="scientific">Holothuria leucospilota</name>
    <name type="common">Black long sea cucumber</name>
    <name type="synonym">Mertensiothuria leucospilota</name>
    <dbReference type="NCBI Taxonomy" id="206669"/>
    <lineage>
        <taxon>Eukaryota</taxon>
        <taxon>Metazoa</taxon>
        <taxon>Echinodermata</taxon>
        <taxon>Eleutherozoa</taxon>
        <taxon>Echinozoa</taxon>
        <taxon>Holothuroidea</taxon>
        <taxon>Aspidochirotacea</taxon>
        <taxon>Aspidochirotida</taxon>
        <taxon>Holothuriidae</taxon>
        <taxon>Holothuria</taxon>
    </lineage>
</organism>